<dbReference type="Proteomes" id="UP000660611">
    <property type="component" value="Unassembled WGS sequence"/>
</dbReference>
<evidence type="ECO:0000313" key="3">
    <source>
        <dbReference type="Proteomes" id="UP000660611"/>
    </source>
</evidence>
<reference evidence="2" key="1">
    <citation type="submission" date="2021-01" db="EMBL/GenBank/DDBJ databases">
        <title>Whole genome shotgun sequence of Dactylosporangium siamense NBRC 106093.</title>
        <authorList>
            <person name="Komaki H."/>
            <person name="Tamura T."/>
        </authorList>
    </citation>
    <scope>NUCLEOTIDE SEQUENCE</scope>
    <source>
        <strain evidence="2">NBRC 106093</strain>
    </source>
</reference>
<proteinExistence type="predicted"/>
<comment type="caution">
    <text evidence="2">The sequence shown here is derived from an EMBL/GenBank/DDBJ whole genome shotgun (WGS) entry which is preliminary data.</text>
</comment>
<dbReference type="GO" id="GO:0020037">
    <property type="term" value="F:heme binding"/>
    <property type="evidence" value="ECO:0007669"/>
    <property type="project" value="InterPro"/>
</dbReference>
<keyword evidence="3" id="KW-1185">Reference proteome</keyword>
<gene>
    <name evidence="2" type="ORF">Dsi01nite_030750</name>
</gene>
<dbReference type="AlphaFoldDB" id="A0A919PJT6"/>
<dbReference type="Gene3D" id="1.10.630.10">
    <property type="entry name" value="Cytochrome P450"/>
    <property type="match status" value="1"/>
</dbReference>
<dbReference type="InterPro" id="IPR036396">
    <property type="entry name" value="Cyt_P450_sf"/>
</dbReference>
<dbReference type="GO" id="GO:0005506">
    <property type="term" value="F:iron ion binding"/>
    <property type="evidence" value="ECO:0007669"/>
    <property type="project" value="InterPro"/>
</dbReference>
<dbReference type="SUPFAM" id="SSF48264">
    <property type="entry name" value="Cytochrome P450"/>
    <property type="match status" value="1"/>
</dbReference>
<protein>
    <recommendedName>
        <fullName evidence="4">Cytochrome P450</fullName>
    </recommendedName>
</protein>
<dbReference type="GO" id="GO:0016705">
    <property type="term" value="F:oxidoreductase activity, acting on paired donors, with incorporation or reduction of molecular oxygen"/>
    <property type="evidence" value="ECO:0007669"/>
    <property type="project" value="InterPro"/>
</dbReference>
<dbReference type="EMBL" id="BONQ01000049">
    <property type="protein sequence ID" value="GIG45034.1"/>
    <property type="molecule type" value="Genomic_DNA"/>
</dbReference>
<evidence type="ECO:0000313" key="2">
    <source>
        <dbReference type="EMBL" id="GIG45034.1"/>
    </source>
</evidence>
<accession>A0A919PJT6</accession>
<sequence length="470" mass="53201">MPKELAKLLPPAFDPEYVEHAVVPYLLSEQTIGERPALPMIDLALSKENAAPPHFWGMLYDGWAPDPEEEGVAVFIQGYEQRGPDNERKKIYHSATTPDLYATRYAGKVRRFIARLLDPANAGRPLMRQYYAAYFDLYWDLHLGVTGEDIPAEVRELGTSFTTVLGHWYPTSDIVHEHFMRVRALRPRLTEWIDERVQAVIDGTVAAPEETFVHYWLKNGGGGEHFRRKDIVFECFHNFLAFSQWGNMVYQTMAALDAAYGDPAVRSWFARTMRMDPDGAAFPPLDRFVMELFRTISPNAGSLSTVETAVGVASRDHSVVTPHPPANHDRRQWRNPEQFDPDRYLTAPTTTDDESRARQAGLARCPFPPAPLKLNDGRQAEVTNGAFGAVYSVVDGTEHPLCDTAGYAPFGFGYRRCGGEQLTVEFLKEFLRTVHHNGIEFVRLDPADPEWLPVSPRSLIKDDIGFRRTF</sequence>
<evidence type="ECO:0000256" key="1">
    <source>
        <dbReference type="SAM" id="MobiDB-lite"/>
    </source>
</evidence>
<dbReference type="GO" id="GO:0004497">
    <property type="term" value="F:monooxygenase activity"/>
    <property type="evidence" value="ECO:0007669"/>
    <property type="project" value="InterPro"/>
</dbReference>
<name>A0A919PJT6_9ACTN</name>
<feature type="region of interest" description="Disordered" evidence="1">
    <location>
        <begin position="316"/>
        <end position="356"/>
    </location>
</feature>
<evidence type="ECO:0008006" key="4">
    <source>
        <dbReference type="Google" id="ProtNLM"/>
    </source>
</evidence>
<organism evidence="2 3">
    <name type="scientific">Dactylosporangium siamense</name>
    <dbReference type="NCBI Taxonomy" id="685454"/>
    <lineage>
        <taxon>Bacteria</taxon>
        <taxon>Bacillati</taxon>
        <taxon>Actinomycetota</taxon>
        <taxon>Actinomycetes</taxon>
        <taxon>Micromonosporales</taxon>
        <taxon>Micromonosporaceae</taxon>
        <taxon>Dactylosporangium</taxon>
    </lineage>
</organism>